<evidence type="ECO:0000256" key="3">
    <source>
        <dbReference type="ARBA" id="ARBA00022679"/>
    </source>
</evidence>
<evidence type="ECO:0000256" key="1">
    <source>
        <dbReference type="ARBA" id="ARBA00012513"/>
    </source>
</evidence>
<keyword evidence="2" id="KW-0723">Serine/threonine-protein kinase</keyword>
<evidence type="ECO:0000313" key="12">
    <source>
        <dbReference type="Proteomes" id="UP001270362"/>
    </source>
</evidence>
<evidence type="ECO:0000256" key="9">
    <source>
        <dbReference type="SAM" id="MobiDB-lite"/>
    </source>
</evidence>
<keyword evidence="5 11" id="KW-0418">Kinase</keyword>
<feature type="region of interest" description="Disordered" evidence="9">
    <location>
        <begin position="203"/>
        <end position="236"/>
    </location>
</feature>
<gene>
    <name evidence="11" type="ORF">B0T22DRAFT_490975</name>
</gene>
<dbReference type="InterPro" id="IPR051334">
    <property type="entry name" value="SRPK"/>
</dbReference>
<keyword evidence="12" id="KW-1185">Reference proteome</keyword>
<feature type="compositionally biased region" description="Acidic residues" evidence="9">
    <location>
        <begin position="223"/>
        <end position="232"/>
    </location>
</feature>
<comment type="catalytic activity">
    <reaction evidence="7">
        <text>L-threonyl-[protein] + ATP = O-phospho-L-threonyl-[protein] + ADP + H(+)</text>
        <dbReference type="Rhea" id="RHEA:46608"/>
        <dbReference type="Rhea" id="RHEA-COMP:11060"/>
        <dbReference type="Rhea" id="RHEA-COMP:11605"/>
        <dbReference type="ChEBI" id="CHEBI:15378"/>
        <dbReference type="ChEBI" id="CHEBI:30013"/>
        <dbReference type="ChEBI" id="CHEBI:30616"/>
        <dbReference type="ChEBI" id="CHEBI:61977"/>
        <dbReference type="ChEBI" id="CHEBI:456216"/>
        <dbReference type="EC" id="2.7.11.1"/>
    </reaction>
</comment>
<accession>A0AAE0XBE9</accession>
<evidence type="ECO:0000256" key="5">
    <source>
        <dbReference type="ARBA" id="ARBA00022777"/>
    </source>
</evidence>
<reference evidence="11" key="2">
    <citation type="submission" date="2023-06" db="EMBL/GenBank/DDBJ databases">
        <authorList>
            <consortium name="Lawrence Berkeley National Laboratory"/>
            <person name="Haridas S."/>
            <person name="Hensen N."/>
            <person name="Bonometti L."/>
            <person name="Westerberg I."/>
            <person name="Brannstrom I.O."/>
            <person name="Guillou S."/>
            <person name="Cros-Aarteil S."/>
            <person name="Calhoun S."/>
            <person name="Kuo A."/>
            <person name="Mondo S."/>
            <person name="Pangilinan J."/>
            <person name="Riley R."/>
            <person name="Labutti K."/>
            <person name="Andreopoulos B."/>
            <person name="Lipzen A."/>
            <person name="Chen C."/>
            <person name="Yanf M."/>
            <person name="Daum C."/>
            <person name="Ng V."/>
            <person name="Clum A."/>
            <person name="Steindorff A."/>
            <person name="Ohm R."/>
            <person name="Martin F."/>
            <person name="Silar P."/>
            <person name="Natvig D."/>
            <person name="Lalanne C."/>
            <person name="Gautier V."/>
            <person name="Ament-Velasquez S.L."/>
            <person name="Kruys A."/>
            <person name="Hutchinson M.I."/>
            <person name="Powell A.J."/>
            <person name="Barry K."/>
            <person name="Miller A.N."/>
            <person name="Grigoriev I.V."/>
            <person name="Debuchy R."/>
            <person name="Gladieux P."/>
            <person name="Thoren M.H."/>
            <person name="Johannesson H."/>
        </authorList>
    </citation>
    <scope>NUCLEOTIDE SEQUENCE</scope>
    <source>
        <strain evidence="11">CBS 314.62</strain>
    </source>
</reference>
<dbReference type="EMBL" id="JAULSO010000002">
    <property type="protein sequence ID" value="KAK3689556.1"/>
    <property type="molecule type" value="Genomic_DNA"/>
</dbReference>
<dbReference type="Gene3D" id="1.10.510.10">
    <property type="entry name" value="Transferase(Phosphotransferase) domain 1"/>
    <property type="match status" value="1"/>
</dbReference>
<reference evidence="11" key="1">
    <citation type="journal article" date="2023" name="Mol. Phylogenet. Evol.">
        <title>Genome-scale phylogeny and comparative genomics of the fungal order Sordariales.</title>
        <authorList>
            <person name="Hensen N."/>
            <person name="Bonometti L."/>
            <person name="Westerberg I."/>
            <person name="Brannstrom I.O."/>
            <person name="Guillou S."/>
            <person name="Cros-Aarteil S."/>
            <person name="Calhoun S."/>
            <person name="Haridas S."/>
            <person name="Kuo A."/>
            <person name="Mondo S."/>
            <person name="Pangilinan J."/>
            <person name="Riley R."/>
            <person name="LaButti K."/>
            <person name="Andreopoulos B."/>
            <person name="Lipzen A."/>
            <person name="Chen C."/>
            <person name="Yan M."/>
            <person name="Daum C."/>
            <person name="Ng V."/>
            <person name="Clum A."/>
            <person name="Steindorff A."/>
            <person name="Ohm R.A."/>
            <person name="Martin F."/>
            <person name="Silar P."/>
            <person name="Natvig D.O."/>
            <person name="Lalanne C."/>
            <person name="Gautier V."/>
            <person name="Ament-Velasquez S.L."/>
            <person name="Kruys A."/>
            <person name="Hutchinson M.I."/>
            <person name="Powell A.J."/>
            <person name="Barry K."/>
            <person name="Miller A.N."/>
            <person name="Grigoriev I.V."/>
            <person name="Debuchy R."/>
            <person name="Gladieux P."/>
            <person name="Hiltunen Thoren M."/>
            <person name="Johannesson H."/>
        </authorList>
    </citation>
    <scope>NUCLEOTIDE SEQUENCE</scope>
    <source>
        <strain evidence="11">CBS 314.62</strain>
    </source>
</reference>
<dbReference type="PANTHER" id="PTHR47634">
    <property type="entry name" value="PROTEIN KINASE DOMAIN-CONTAINING PROTEIN-RELATED"/>
    <property type="match status" value="1"/>
</dbReference>
<dbReference type="SMART" id="SM00220">
    <property type="entry name" value="S_TKc"/>
    <property type="match status" value="1"/>
</dbReference>
<evidence type="ECO:0000313" key="11">
    <source>
        <dbReference type="EMBL" id="KAK3689556.1"/>
    </source>
</evidence>
<dbReference type="PANTHER" id="PTHR47634:SF9">
    <property type="entry name" value="PROTEIN KINASE DOMAIN-CONTAINING PROTEIN-RELATED"/>
    <property type="match status" value="1"/>
</dbReference>
<dbReference type="Proteomes" id="UP001270362">
    <property type="component" value="Unassembled WGS sequence"/>
</dbReference>
<proteinExistence type="predicted"/>
<dbReference type="EC" id="2.7.11.1" evidence="1"/>
<dbReference type="InterPro" id="IPR000719">
    <property type="entry name" value="Prot_kinase_dom"/>
</dbReference>
<dbReference type="PROSITE" id="PS50011">
    <property type="entry name" value="PROTEIN_KINASE_DOM"/>
    <property type="match status" value="1"/>
</dbReference>
<dbReference type="Pfam" id="PF00069">
    <property type="entry name" value="Pkinase"/>
    <property type="match status" value="2"/>
</dbReference>
<comment type="caution">
    <text evidence="11">The sequence shown here is derived from an EMBL/GenBank/DDBJ whole genome shotgun (WGS) entry which is preliminary data.</text>
</comment>
<evidence type="ECO:0000256" key="6">
    <source>
        <dbReference type="ARBA" id="ARBA00022840"/>
    </source>
</evidence>
<dbReference type="GO" id="GO:0000245">
    <property type="term" value="P:spliceosomal complex assembly"/>
    <property type="evidence" value="ECO:0007669"/>
    <property type="project" value="TreeGrafter"/>
</dbReference>
<dbReference type="SUPFAM" id="SSF56112">
    <property type="entry name" value="Protein kinase-like (PK-like)"/>
    <property type="match status" value="1"/>
</dbReference>
<dbReference type="InterPro" id="IPR011009">
    <property type="entry name" value="Kinase-like_dom_sf"/>
</dbReference>
<dbReference type="GO" id="GO:0005524">
    <property type="term" value="F:ATP binding"/>
    <property type="evidence" value="ECO:0007669"/>
    <property type="project" value="UniProtKB-KW"/>
</dbReference>
<evidence type="ECO:0000256" key="2">
    <source>
        <dbReference type="ARBA" id="ARBA00022527"/>
    </source>
</evidence>
<dbReference type="GO" id="GO:0050684">
    <property type="term" value="P:regulation of mRNA processing"/>
    <property type="evidence" value="ECO:0007669"/>
    <property type="project" value="TreeGrafter"/>
</dbReference>
<sequence length="512" mass="58404">MPERLSDYVPGKFHPVHLGDVLNARYHVFRKLGSGGQATVWLARDKSVPERRFVAIKVFGEKSSESEMRLEELLGRLSPALSHPGSQHVELALDSFMVHGPNGHHFCKVLEPLGPSLIDVLEDAFDERAKLNEPESWLGRVLEGDIWSGKAAKRACWQILLGLDYLHSQRIAHRDLQPANVCLALDYNLSSLSENEIQKAVWPADPKAEDPLPEPASPHDDESSSDDSESSSDDSAMKSWIIEHEERQKLEAAQWKAFEADPGDALADPHSAAWNKANFLNSRSSIRDLLQGQKGMPLKPGELRYIVAQSPLDNIHPDFHNTETPPRLVLIDLGFARVFDECETHPLRNLADFQPPEDLLGIPATHKADIFSAGLLFWEIVMLRRLVEPRLSPWDDSGKIDQKNRQLRDLALRLGPMPATLRDAWRDADRYVDAAGNALDMTEEDEQEEEYGPDDFEYGDIWHHAGRRRPLDMDEKEMRVFVYLMQDMMRWDPRERPSTSELLQHEWFKEFQ</sequence>
<evidence type="ECO:0000256" key="4">
    <source>
        <dbReference type="ARBA" id="ARBA00022741"/>
    </source>
</evidence>
<dbReference type="AlphaFoldDB" id="A0AAE0XBE9"/>
<feature type="domain" description="Protein kinase" evidence="10">
    <location>
        <begin position="26"/>
        <end position="508"/>
    </location>
</feature>
<keyword evidence="6" id="KW-0067">ATP-binding</keyword>
<organism evidence="11 12">
    <name type="scientific">Podospora appendiculata</name>
    <dbReference type="NCBI Taxonomy" id="314037"/>
    <lineage>
        <taxon>Eukaryota</taxon>
        <taxon>Fungi</taxon>
        <taxon>Dikarya</taxon>
        <taxon>Ascomycota</taxon>
        <taxon>Pezizomycotina</taxon>
        <taxon>Sordariomycetes</taxon>
        <taxon>Sordariomycetidae</taxon>
        <taxon>Sordariales</taxon>
        <taxon>Podosporaceae</taxon>
        <taxon>Podospora</taxon>
    </lineage>
</organism>
<evidence type="ECO:0000256" key="8">
    <source>
        <dbReference type="ARBA" id="ARBA00048679"/>
    </source>
</evidence>
<dbReference type="GO" id="GO:0004674">
    <property type="term" value="F:protein serine/threonine kinase activity"/>
    <property type="evidence" value="ECO:0007669"/>
    <property type="project" value="UniProtKB-KW"/>
</dbReference>
<protein>
    <recommendedName>
        <fullName evidence="1">non-specific serine/threonine protein kinase</fullName>
        <ecNumber evidence="1">2.7.11.1</ecNumber>
    </recommendedName>
</protein>
<keyword evidence="3" id="KW-0808">Transferase</keyword>
<evidence type="ECO:0000256" key="7">
    <source>
        <dbReference type="ARBA" id="ARBA00047899"/>
    </source>
</evidence>
<name>A0AAE0XBE9_9PEZI</name>
<comment type="catalytic activity">
    <reaction evidence="8">
        <text>L-seryl-[protein] + ATP = O-phospho-L-seryl-[protein] + ADP + H(+)</text>
        <dbReference type="Rhea" id="RHEA:17989"/>
        <dbReference type="Rhea" id="RHEA-COMP:9863"/>
        <dbReference type="Rhea" id="RHEA-COMP:11604"/>
        <dbReference type="ChEBI" id="CHEBI:15378"/>
        <dbReference type="ChEBI" id="CHEBI:29999"/>
        <dbReference type="ChEBI" id="CHEBI:30616"/>
        <dbReference type="ChEBI" id="CHEBI:83421"/>
        <dbReference type="ChEBI" id="CHEBI:456216"/>
        <dbReference type="EC" id="2.7.11.1"/>
    </reaction>
</comment>
<dbReference type="Gene3D" id="3.30.200.20">
    <property type="entry name" value="Phosphorylase Kinase, domain 1"/>
    <property type="match status" value="1"/>
</dbReference>
<keyword evidence="4" id="KW-0547">Nucleotide-binding</keyword>
<evidence type="ECO:0000259" key="10">
    <source>
        <dbReference type="PROSITE" id="PS50011"/>
    </source>
</evidence>